<keyword evidence="3 5" id="KW-0863">Zinc-finger</keyword>
<dbReference type="Proteomes" id="UP001153954">
    <property type="component" value="Unassembled WGS sequence"/>
</dbReference>
<dbReference type="PROSITE" id="PS00028">
    <property type="entry name" value="ZINC_FINGER_C2H2_1"/>
    <property type="match status" value="3"/>
</dbReference>
<sequence>MSFNHKDNSFKELRRPNYVVCDFCDKEFKNRYDSIIHNASHIIIPLWIQTFYKCDICNNCSTSLEDYENHKSRHHFTENKHTVNGINFTKNRTVQEYKNKQTRKNNVKKEYNVKIKNEADADVVEIESKVETDVVKIEREVVKPLRNRIKFEDDLFSNEIINDLVNNCHVPIPVCDPPWLFSTHNKEKSVKNNDLIDSKYEDNMKREIVDESVSTSVSYSCLMKPGIFSCKYCSNSYPNRFSLIKHEASHIVIVKRCSYTLCLQCDKYIVGGIKNLSKHKAKYHRHGQVPKLRRTHHCKRCGLRFKKYKRHVRNYHVHDCHKCGLEFNNAKQYADHAEQHVDHAEQHVDQGNQHLEHFEQNVAHEDICNKSDVKTNIIRVCDLCFSFLKRKINLKYYLKGDTDDKLGVRYPCDNCGKKYFVLKVVKRIQKVRQKHRDHKNKLTNEDRLKNIQHRFKKLNLLNKFYFFVSFLFL</sequence>
<evidence type="ECO:0000259" key="6">
    <source>
        <dbReference type="PROSITE" id="PS50157"/>
    </source>
</evidence>
<dbReference type="SMART" id="SM00355">
    <property type="entry name" value="ZnF_C2H2"/>
    <property type="match status" value="6"/>
</dbReference>
<evidence type="ECO:0000256" key="5">
    <source>
        <dbReference type="PROSITE-ProRule" id="PRU00042"/>
    </source>
</evidence>
<dbReference type="GO" id="GO:0008270">
    <property type="term" value="F:zinc ion binding"/>
    <property type="evidence" value="ECO:0007669"/>
    <property type="project" value="UniProtKB-KW"/>
</dbReference>
<evidence type="ECO:0000313" key="8">
    <source>
        <dbReference type="Proteomes" id="UP001153954"/>
    </source>
</evidence>
<evidence type="ECO:0000256" key="3">
    <source>
        <dbReference type="ARBA" id="ARBA00022771"/>
    </source>
</evidence>
<evidence type="ECO:0000256" key="1">
    <source>
        <dbReference type="ARBA" id="ARBA00022723"/>
    </source>
</evidence>
<dbReference type="InterPro" id="IPR013087">
    <property type="entry name" value="Znf_C2H2_type"/>
</dbReference>
<proteinExistence type="predicted"/>
<keyword evidence="4" id="KW-0862">Zinc</keyword>
<dbReference type="AlphaFoldDB" id="A0AAU9UWX1"/>
<protein>
    <recommendedName>
        <fullName evidence="6">C2H2-type domain-containing protein</fullName>
    </recommendedName>
</protein>
<keyword evidence="1" id="KW-0479">Metal-binding</keyword>
<evidence type="ECO:0000313" key="7">
    <source>
        <dbReference type="EMBL" id="CAH2101285.1"/>
    </source>
</evidence>
<comment type="caution">
    <text evidence="7">The sequence shown here is derived from an EMBL/GenBank/DDBJ whole genome shotgun (WGS) entry which is preliminary data.</text>
</comment>
<keyword evidence="8" id="KW-1185">Reference proteome</keyword>
<reference evidence="7" key="1">
    <citation type="submission" date="2022-03" db="EMBL/GenBank/DDBJ databases">
        <authorList>
            <person name="Tunstrom K."/>
        </authorList>
    </citation>
    <scope>NUCLEOTIDE SEQUENCE</scope>
</reference>
<dbReference type="PANTHER" id="PTHR24379">
    <property type="entry name" value="KRAB AND ZINC FINGER DOMAIN-CONTAINING"/>
    <property type="match status" value="1"/>
</dbReference>
<evidence type="ECO:0000256" key="2">
    <source>
        <dbReference type="ARBA" id="ARBA00022737"/>
    </source>
</evidence>
<gene>
    <name evidence="7" type="ORF">EEDITHA_LOCUS16057</name>
</gene>
<dbReference type="Gene3D" id="3.30.160.60">
    <property type="entry name" value="Classic Zinc Finger"/>
    <property type="match status" value="1"/>
</dbReference>
<dbReference type="PROSITE" id="PS50157">
    <property type="entry name" value="ZINC_FINGER_C2H2_2"/>
    <property type="match status" value="1"/>
</dbReference>
<feature type="domain" description="C2H2-type" evidence="6">
    <location>
        <begin position="228"/>
        <end position="250"/>
    </location>
</feature>
<evidence type="ECO:0000256" key="4">
    <source>
        <dbReference type="ARBA" id="ARBA00022833"/>
    </source>
</evidence>
<organism evidence="7 8">
    <name type="scientific">Euphydryas editha</name>
    <name type="common">Edith's checkerspot</name>
    <dbReference type="NCBI Taxonomy" id="104508"/>
    <lineage>
        <taxon>Eukaryota</taxon>
        <taxon>Metazoa</taxon>
        <taxon>Ecdysozoa</taxon>
        <taxon>Arthropoda</taxon>
        <taxon>Hexapoda</taxon>
        <taxon>Insecta</taxon>
        <taxon>Pterygota</taxon>
        <taxon>Neoptera</taxon>
        <taxon>Endopterygota</taxon>
        <taxon>Lepidoptera</taxon>
        <taxon>Glossata</taxon>
        <taxon>Ditrysia</taxon>
        <taxon>Papilionoidea</taxon>
        <taxon>Nymphalidae</taxon>
        <taxon>Nymphalinae</taxon>
        <taxon>Euphydryas</taxon>
    </lineage>
</organism>
<accession>A0AAU9UWX1</accession>
<dbReference type="PANTHER" id="PTHR24379:SF121">
    <property type="entry name" value="C2H2-TYPE DOMAIN-CONTAINING PROTEIN"/>
    <property type="match status" value="1"/>
</dbReference>
<keyword evidence="2" id="KW-0677">Repeat</keyword>
<dbReference type="EMBL" id="CAKOGL010000023">
    <property type="protein sequence ID" value="CAH2101285.1"/>
    <property type="molecule type" value="Genomic_DNA"/>
</dbReference>
<name>A0AAU9UWX1_EUPED</name>